<dbReference type="PROSITE" id="PS51471">
    <property type="entry name" value="FE2OG_OXY"/>
    <property type="match status" value="1"/>
</dbReference>
<dbReference type="Gene3D" id="2.60.120.620">
    <property type="entry name" value="q2cbj1_9rhob like domain"/>
    <property type="match status" value="1"/>
</dbReference>
<name>A0AAU7CF37_9BACT</name>
<keyword evidence="2" id="KW-0560">Oxidoreductase</keyword>
<dbReference type="RefSeq" id="WP_406696446.1">
    <property type="nucleotide sequence ID" value="NZ_CP155447.1"/>
</dbReference>
<protein>
    <submittedName>
        <fullName evidence="2">2OG-Fe(II) oxygenase</fullName>
        <ecNumber evidence="2">1.14.11.-</ecNumber>
    </submittedName>
</protein>
<gene>
    <name evidence="2" type="ORF">V5E97_36195</name>
</gene>
<dbReference type="Pfam" id="PF13640">
    <property type="entry name" value="2OG-FeII_Oxy_3"/>
    <property type="match status" value="1"/>
</dbReference>
<evidence type="ECO:0000313" key="2">
    <source>
        <dbReference type="EMBL" id="XBH03708.1"/>
    </source>
</evidence>
<accession>A0AAU7CF37</accession>
<evidence type="ECO:0000259" key="1">
    <source>
        <dbReference type="PROSITE" id="PS51471"/>
    </source>
</evidence>
<proteinExistence type="predicted"/>
<sequence length="778" mass="87332">MSKTVRERLSEALNEIDRPGSFYFSGSSPAVLPGLEIKGLGPIGLPLAPKQAKELIEHCHQAPYGKGEKTLVDRSVRRVWRLEPDHFTLTNPEWNRFIATTVSKVQEALGLEKQKLESHLYDLLLYEPKSFFLPHRDGEKLNRMVATLIIALPSTFEGGELVVRHDGREETIDFRKPDDNPFDIHFAAFYADCEHEVRPLRKGYRLALVYNLTLAKSKKSITAPRESEHVARIGKLLQDWAADDTARKLVITLNHQYTEAGLTWNALKGVDRTRAKILNEAARQAGCKAYLALLTLHESGAAEESGNGGRYSGRWGGYGGYGNGNADDYEMGEVFETELTAKSWSDSDGNPLPIGELRVEEDELLELDTEALRDVEPEEEFEGYTGNAGMTMDHWYRHASIVLWPERRHFEILCNGNGRNGVLELERMVTLLKRSKPGESKALKSQCLELAKAIFTTWPEQEFGWSYPGESKPPDLLNALGELGAPELISGFFRNLLTQDVTLEFGNSAATICGKYGWATFQDDLQAALESTSSQSLARNVRLLEQICSSKSGKKPGWGNLCTILAKTFVAALKRIDREPTKQDWRSRDVDRAVVLAGLVRSLILADQTALLSDVVKHILATPKRYPLTTTQKAALTSLRPWLVKNLKSSCAPLNNWLVSCRERLETLTAKQPAPPRTFRRAAKIACVCADCAELKLFLEDPHESVHRFRVRQDRRSHLETIIRNAHCDLDVVTDRRGSPQTLVCTKNLASFHEKTKTFRQDQTHLATLQAIEAELPK</sequence>
<organism evidence="2">
    <name type="scientific">Singulisphaera sp. Ch08</name>
    <dbReference type="NCBI Taxonomy" id="3120278"/>
    <lineage>
        <taxon>Bacteria</taxon>
        <taxon>Pseudomonadati</taxon>
        <taxon>Planctomycetota</taxon>
        <taxon>Planctomycetia</taxon>
        <taxon>Isosphaerales</taxon>
        <taxon>Isosphaeraceae</taxon>
        <taxon>Singulisphaera</taxon>
    </lineage>
</organism>
<reference evidence="2" key="1">
    <citation type="submission" date="2024-05" db="EMBL/GenBank/DDBJ databases">
        <title>Planctomycetes of the genus Singulisphaera possess chitinolytic capabilities.</title>
        <authorList>
            <person name="Ivanova A."/>
        </authorList>
    </citation>
    <scope>NUCLEOTIDE SEQUENCE</scope>
    <source>
        <strain evidence="2">Ch08T</strain>
    </source>
</reference>
<dbReference type="InterPro" id="IPR044862">
    <property type="entry name" value="Pro_4_hyd_alph_FE2OG_OXY"/>
</dbReference>
<dbReference type="EC" id="1.14.11.-" evidence="2"/>
<dbReference type="EMBL" id="CP155447">
    <property type="protein sequence ID" value="XBH03708.1"/>
    <property type="molecule type" value="Genomic_DNA"/>
</dbReference>
<dbReference type="PANTHER" id="PTHR33099">
    <property type="entry name" value="FE2OG DIOXYGENASE DOMAIN-CONTAINING PROTEIN"/>
    <property type="match status" value="1"/>
</dbReference>
<dbReference type="AlphaFoldDB" id="A0AAU7CF37"/>
<dbReference type="GO" id="GO:0016491">
    <property type="term" value="F:oxidoreductase activity"/>
    <property type="evidence" value="ECO:0007669"/>
    <property type="project" value="UniProtKB-KW"/>
</dbReference>
<dbReference type="PANTHER" id="PTHR33099:SF7">
    <property type="entry name" value="MYND-TYPE DOMAIN-CONTAINING PROTEIN"/>
    <property type="match status" value="1"/>
</dbReference>
<dbReference type="InterPro" id="IPR005123">
    <property type="entry name" value="Oxoglu/Fe-dep_dioxygenase_dom"/>
</dbReference>
<feature type="domain" description="Fe2OG dioxygenase" evidence="1">
    <location>
        <begin position="115"/>
        <end position="214"/>
    </location>
</feature>